<accession>A0AAW1TX29</accession>
<name>A0AAW1TX29_9CUCU</name>
<evidence type="ECO:0000313" key="1">
    <source>
        <dbReference type="EMBL" id="KAK9875284.1"/>
    </source>
</evidence>
<dbReference type="Proteomes" id="UP001431783">
    <property type="component" value="Unassembled WGS sequence"/>
</dbReference>
<organism evidence="1 2">
    <name type="scientific">Henosepilachna vigintioctopunctata</name>
    <dbReference type="NCBI Taxonomy" id="420089"/>
    <lineage>
        <taxon>Eukaryota</taxon>
        <taxon>Metazoa</taxon>
        <taxon>Ecdysozoa</taxon>
        <taxon>Arthropoda</taxon>
        <taxon>Hexapoda</taxon>
        <taxon>Insecta</taxon>
        <taxon>Pterygota</taxon>
        <taxon>Neoptera</taxon>
        <taxon>Endopterygota</taxon>
        <taxon>Coleoptera</taxon>
        <taxon>Polyphaga</taxon>
        <taxon>Cucujiformia</taxon>
        <taxon>Coccinelloidea</taxon>
        <taxon>Coccinellidae</taxon>
        <taxon>Epilachninae</taxon>
        <taxon>Epilachnini</taxon>
        <taxon>Henosepilachna</taxon>
    </lineage>
</organism>
<proteinExistence type="predicted"/>
<sequence length="100" mass="11250">MDKLQCKFTILPGQDGKTNVCALTLISTLYNKTYAIPEDSQTVGVHNELIKTPAFANVKNSLKRRHQLRTVQITTTPELLKVYDDEDGNMQLGDQLIQDT</sequence>
<keyword evidence="2" id="KW-1185">Reference proteome</keyword>
<evidence type="ECO:0000313" key="2">
    <source>
        <dbReference type="Proteomes" id="UP001431783"/>
    </source>
</evidence>
<dbReference type="EMBL" id="JARQZJ010000033">
    <property type="protein sequence ID" value="KAK9875284.1"/>
    <property type="molecule type" value="Genomic_DNA"/>
</dbReference>
<gene>
    <name evidence="1" type="ORF">WA026_007677</name>
</gene>
<reference evidence="1 2" key="1">
    <citation type="submission" date="2023-03" db="EMBL/GenBank/DDBJ databases">
        <title>Genome insight into feeding habits of ladybird beetles.</title>
        <authorList>
            <person name="Li H.-S."/>
            <person name="Huang Y.-H."/>
            <person name="Pang H."/>
        </authorList>
    </citation>
    <scope>NUCLEOTIDE SEQUENCE [LARGE SCALE GENOMIC DNA]</scope>
    <source>
        <strain evidence="1">SYSU_2023b</strain>
        <tissue evidence="1">Whole body</tissue>
    </source>
</reference>
<dbReference type="AlphaFoldDB" id="A0AAW1TX29"/>
<comment type="caution">
    <text evidence="1">The sequence shown here is derived from an EMBL/GenBank/DDBJ whole genome shotgun (WGS) entry which is preliminary data.</text>
</comment>
<protein>
    <submittedName>
        <fullName evidence="1">Uncharacterized protein</fullName>
    </submittedName>
</protein>